<dbReference type="InterPro" id="IPR033060">
    <property type="entry name" value="INTS7"/>
</dbReference>
<evidence type="ECO:0000256" key="1">
    <source>
        <dbReference type="ARBA" id="ARBA00008565"/>
    </source>
</evidence>
<evidence type="ECO:0000259" key="2">
    <source>
        <dbReference type="Pfam" id="PF22966"/>
    </source>
</evidence>
<feature type="domain" description="Integrator complex subunit 7-like C-terminal" evidence="2">
    <location>
        <begin position="984"/>
        <end position="1157"/>
    </location>
</feature>
<reference evidence="4 5" key="1">
    <citation type="journal article" date="2019" name="Plant Biotechnol. J.">
        <title>The red bayberry genome and genetic basis of sex determination.</title>
        <authorList>
            <person name="Jia H.M."/>
            <person name="Jia H.J."/>
            <person name="Cai Q.L."/>
            <person name="Wang Y."/>
            <person name="Zhao H.B."/>
            <person name="Yang W.F."/>
            <person name="Wang G.Y."/>
            <person name="Li Y.H."/>
            <person name="Zhan D.L."/>
            <person name="Shen Y.T."/>
            <person name="Niu Q.F."/>
            <person name="Chang L."/>
            <person name="Qiu J."/>
            <person name="Zhao L."/>
            <person name="Xie H.B."/>
            <person name="Fu W.Y."/>
            <person name="Jin J."/>
            <person name="Li X.W."/>
            <person name="Jiao Y."/>
            <person name="Zhou C.C."/>
            <person name="Tu T."/>
            <person name="Chai C.Y."/>
            <person name="Gao J.L."/>
            <person name="Fan L.J."/>
            <person name="van de Weg E."/>
            <person name="Wang J.Y."/>
            <person name="Gao Z.S."/>
        </authorList>
    </citation>
    <scope>NUCLEOTIDE SEQUENCE [LARGE SCALE GENOMIC DNA]</scope>
    <source>
        <tissue evidence="4">Leaves</tissue>
    </source>
</reference>
<evidence type="ECO:0000313" key="4">
    <source>
        <dbReference type="EMBL" id="KAB1200441.1"/>
    </source>
</evidence>
<dbReference type="PANTHER" id="PTHR13322:SF2">
    <property type="entry name" value="INTEGRATOR COMPLEX SUBUNIT 7"/>
    <property type="match status" value="1"/>
</dbReference>
<dbReference type="Pfam" id="PF22966">
    <property type="entry name" value="INTS7_C_plants"/>
    <property type="match status" value="1"/>
</dbReference>
<feature type="domain" description="Integrator complex subunit 7 N-terminal" evidence="3">
    <location>
        <begin position="74"/>
        <end position="489"/>
    </location>
</feature>
<dbReference type="OrthoDB" id="1921953at2759"/>
<evidence type="ECO:0008006" key="6">
    <source>
        <dbReference type="Google" id="ProtNLM"/>
    </source>
</evidence>
<dbReference type="InterPro" id="IPR016024">
    <property type="entry name" value="ARM-type_fold"/>
</dbReference>
<dbReference type="SUPFAM" id="SSF48371">
    <property type="entry name" value="ARM repeat"/>
    <property type="match status" value="1"/>
</dbReference>
<gene>
    <name evidence="4" type="ORF">CJ030_MR0G007240</name>
</gene>
<proteinExistence type="inferred from homology"/>
<dbReference type="EMBL" id="RXIC02000162">
    <property type="protein sequence ID" value="KAB1200441.1"/>
    <property type="molecule type" value="Genomic_DNA"/>
</dbReference>
<sequence length="1164" mass="130888">MERNSAVCAMEWSIELEKALRSKKPVLTVFDDSGLYVEVILQTGRRLEQWSREPETTMAAYNLFGLVPGEDRLFANTILLRLADAFKLGDKHTKLAVVRIFLSEYRNRDKKKNKGNKGILTKDRVHNQLELLTRVKVVFDTGDLESRALALALFGCWADFAKDSAQIRYLILSSLVSSHVFEVKASLFAAGCFSELSDDFACVVLEMLVNMVTSSETVPAVRLAGARLFAKIGCSNSIAIKAYKTGLKLVLDSSEEDFSVSLLVSLSKLASKLTILTSEQVDLLFSFLRQEKSLRVKATVLRCLHFIFMKGPAHFPPSADIIKALLSTLTEPELPTFMQYDALRILHKILSYSLPHLPCLEILEIDKLLAIGENSAQSHIISRSFLFARILADIIKLRGKTEMESGVLCSSTVPSRVVSLIIDQITLLVVPLSDLCQTYSQVFQKVNIRLNLLVLLVGEHPDLGVLVLDKISLLIESVANKHDHVMATKQSDVQVDKMEDFKREKSTGIRSKLMLIVYRFVVACLENLNEASALTPVVFERVKLLVDRVCQCSLFDCFTHTIYSLLLHHRRIWSCLLNESEENCHLNRNSLNSFFVEREIPTLECANKILKERHNWRAYRSGIYAACQGAWFTASFIFGELVTKVQSDICHCWLNSINELAHSERKIQLLLLPNQGSTLAEWLERNKFPASNVLDEITKDAAGNTNEPNYIEELAGAYEGICSAGKTLEAANASVQGFCFARWFLHLRARFIRALVDILRILRTIPFNMDNTGNNGEVGSSISVQSLKSLPEIGQMSLHFRKLAGEFDLLAASFIDMDDKSAKVISSLALSCSLLAFSTGFIFFIPNLASYDTFTTCGLENVEHCLHAMLVQNLTGRLWHIDHEINRNLCKLFDISGQGKKCFHLRSRNKILKVGCEEKDILNICGYAVAGAVHLQQASKEDSEDISSKVTKDGLQHLSSIIMKLLHITFRTPKYFFQVRNCIGSKIFSCSSNTKKRDGISALPGCSLSLDLCLQLINMPPNFLARLTKLYCILYSRVSFQEPKPSEREKQQGCRAWETDDLVEINEMLFQYVTNLSARKINTSKRRRSENNEDGFVYSFVHFEPNERGQGFASCLLDISSFPVGSYRIKWHSCCIDNEGSYWSLLPLNAGPVVSVRRSGDTCK</sequence>
<dbReference type="GO" id="GO:0032039">
    <property type="term" value="C:integrator complex"/>
    <property type="evidence" value="ECO:0007669"/>
    <property type="project" value="InterPro"/>
</dbReference>
<keyword evidence="5" id="KW-1185">Reference proteome</keyword>
<dbReference type="AlphaFoldDB" id="A0A6A1UJL1"/>
<dbReference type="Pfam" id="PF24436">
    <property type="entry name" value="INTS7_N"/>
    <property type="match status" value="1"/>
</dbReference>
<evidence type="ECO:0000313" key="5">
    <source>
        <dbReference type="Proteomes" id="UP000516437"/>
    </source>
</evidence>
<dbReference type="Proteomes" id="UP000516437">
    <property type="component" value="Unassembled WGS sequence"/>
</dbReference>
<comment type="caution">
    <text evidence="4">The sequence shown here is derived from an EMBL/GenBank/DDBJ whole genome shotgun (WGS) entry which is preliminary data.</text>
</comment>
<dbReference type="PANTHER" id="PTHR13322">
    <property type="entry name" value="C1ORF73 PROTEIN"/>
    <property type="match status" value="1"/>
</dbReference>
<protein>
    <recommendedName>
        <fullName evidence="6">Integrator complex subunit 7</fullName>
    </recommendedName>
</protein>
<comment type="similarity">
    <text evidence="1">Belongs to the Integrator subunit 7 family.</text>
</comment>
<dbReference type="InterPro" id="IPR055195">
    <property type="entry name" value="INTS7_C_plant"/>
</dbReference>
<dbReference type="GO" id="GO:0034472">
    <property type="term" value="P:snRNA 3'-end processing"/>
    <property type="evidence" value="ECO:0007669"/>
    <property type="project" value="TreeGrafter"/>
</dbReference>
<organism evidence="4 5">
    <name type="scientific">Morella rubra</name>
    <name type="common">Chinese bayberry</name>
    <dbReference type="NCBI Taxonomy" id="262757"/>
    <lineage>
        <taxon>Eukaryota</taxon>
        <taxon>Viridiplantae</taxon>
        <taxon>Streptophyta</taxon>
        <taxon>Embryophyta</taxon>
        <taxon>Tracheophyta</taxon>
        <taxon>Spermatophyta</taxon>
        <taxon>Magnoliopsida</taxon>
        <taxon>eudicotyledons</taxon>
        <taxon>Gunneridae</taxon>
        <taxon>Pentapetalae</taxon>
        <taxon>rosids</taxon>
        <taxon>fabids</taxon>
        <taxon>Fagales</taxon>
        <taxon>Myricaceae</taxon>
        <taxon>Morella</taxon>
    </lineage>
</organism>
<name>A0A6A1UJL1_9ROSI</name>
<evidence type="ECO:0000259" key="3">
    <source>
        <dbReference type="Pfam" id="PF24436"/>
    </source>
</evidence>
<dbReference type="InterPro" id="IPR056516">
    <property type="entry name" value="INTS7_N"/>
</dbReference>
<accession>A0A6A1UJL1</accession>